<dbReference type="InterPro" id="IPR036961">
    <property type="entry name" value="Kinesin_motor_dom_sf"/>
</dbReference>
<dbReference type="GO" id="GO:0005874">
    <property type="term" value="C:microtubule"/>
    <property type="evidence" value="ECO:0007669"/>
    <property type="project" value="UniProtKB-KW"/>
</dbReference>
<comment type="caution">
    <text evidence="8">The sequence shown here is derived from an EMBL/GenBank/DDBJ whole genome shotgun (WGS) entry which is preliminary data.</text>
</comment>
<evidence type="ECO:0000256" key="1">
    <source>
        <dbReference type="ARBA" id="ARBA00022741"/>
    </source>
</evidence>
<evidence type="ECO:0000256" key="3">
    <source>
        <dbReference type="PROSITE-ProRule" id="PRU00283"/>
    </source>
</evidence>
<dbReference type="GO" id="GO:0005524">
    <property type="term" value="F:ATP binding"/>
    <property type="evidence" value="ECO:0007669"/>
    <property type="project" value="UniProtKB-UniRule"/>
</dbReference>
<feature type="domain" description="Kinesin motor" evidence="7">
    <location>
        <begin position="6"/>
        <end position="349"/>
    </location>
</feature>
<dbReference type="GO" id="GO:0008017">
    <property type="term" value="F:microtubule binding"/>
    <property type="evidence" value="ECO:0007669"/>
    <property type="project" value="InterPro"/>
</dbReference>
<dbReference type="GO" id="GO:0003777">
    <property type="term" value="F:microtubule motor activity"/>
    <property type="evidence" value="ECO:0007669"/>
    <property type="project" value="InterPro"/>
</dbReference>
<name>A0A1V9ZMZ4_9STRA</name>
<feature type="compositionally biased region" description="Acidic residues" evidence="6">
    <location>
        <begin position="516"/>
        <end position="527"/>
    </location>
</feature>
<dbReference type="Gene3D" id="2.30.29.30">
    <property type="entry name" value="Pleckstrin-homology domain (PH domain)/Phosphotyrosine-binding domain (PTB)"/>
    <property type="match status" value="1"/>
</dbReference>
<evidence type="ECO:0000256" key="5">
    <source>
        <dbReference type="SAM" id="Coils"/>
    </source>
</evidence>
<evidence type="ECO:0000313" key="8">
    <source>
        <dbReference type="EMBL" id="OQR99311.1"/>
    </source>
</evidence>
<feature type="binding site" evidence="3">
    <location>
        <begin position="96"/>
        <end position="103"/>
    </location>
    <ligand>
        <name>ATP</name>
        <dbReference type="ChEBI" id="CHEBI:30616"/>
    </ligand>
</feature>
<evidence type="ECO:0000256" key="6">
    <source>
        <dbReference type="SAM" id="MobiDB-lite"/>
    </source>
</evidence>
<dbReference type="PANTHER" id="PTHR47968:SF67">
    <property type="entry name" value="KINESIN MOTOR DOMAIN-CONTAINING PROTEIN"/>
    <property type="match status" value="1"/>
</dbReference>
<keyword evidence="1 3" id="KW-0547">Nucleotide-binding</keyword>
<dbReference type="InterPro" id="IPR027417">
    <property type="entry name" value="P-loop_NTPase"/>
</dbReference>
<dbReference type="SUPFAM" id="SSF52540">
    <property type="entry name" value="P-loop containing nucleoside triphosphate hydrolases"/>
    <property type="match status" value="1"/>
</dbReference>
<dbReference type="InterPro" id="IPR019821">
    <property type="entry name" value="Kinesin_motor_CS"/>
</dbReference>
<keyword evidence="2 3" id="KW-0067">ATP-binding</keyword>
<accession>A0A1V9ZMZ4</accession>
<comment type="similarity">
    <text evidence="3 4">Belongs to the TRAFAC class myosin-kinesin ATPase superfamily. Kinesin family.</text>
</comment>
<dbReference type="SUPFAM" id="SSF50729">
    <property type="entry name" value="PH domain-like"/>
    <property type="match status" value="1"/>
</dbReference>
<evidence type="ECO:0000256" key="2">
    <source>
        <dbReference type="ARBA" id="ARBA00022840"/>
    </source>
</evidence>
<keyword evidence="4" id="KW-0493">Microtubule</keyword>
<dbReference type="PANTHER" id="PTHR47968">
    <property type="entry name" value="CENTROMERE PROTEIN E"/>
    <property type="match status" value="1"/>
</dbReference>
<protein>
    <recommendedName>
        <fullName evidence="4">Kinesin-like protein</fullName>
    </recommendedName>
</protein>
<dbReference type="InterPro" id="IPR027640">
    <property type="entry name" value="Kinesin-like_fam"/>
</dbReference>
<keyword evidence="3 4" id="KW-0505">Motor protein</keyword>
<gene>
    <name evidence="8" type="ORF">THRCLA_06568</name>
</gene>
<dbReference type="PROSITE" id="PS00411">
    <property type="entry name" value="KINESIN_MOTOR_1"/>
    <property type="match status" value="1"/>
</dbReference>
<dbReference type="Gene3D" id="3.40.850.10">
    <property type="entry name" value="Kinesin motor domain"/>
    <property type="match status" value="1"/>
</dbReference>
<dbReference type="PROSITE" id="PS50067">
    <property type="entry name" value="KINESIN_MOTOR_2"/>
    <property type="match status" value="1"/>
</dbReference>
<dbReference type="OrthoDB" id="3176171at2759"/>
<feature type="region of interest" description="Disordered" evidence="6">
    <location>
        <begin position="510"/>
        <end position="559"/>
    </location>
</feature>
<dbReference type="SMART" id="SM00129">
    <property type="entry name" value="KISc"/>
    <property type="match status" value="1"/>
</dbReference>
<dbReference type="Proteomes" id="UP000243217">
    <property type="component" value="Unassembled WGS sequence"/>
</dbReference>
<keyword evidence="9" id="KW-1185">Reference proteome</keyword>
<dbReference type="PRINTS" id="PR00380">
    <property type="entry name" value="KINESINHEAVY"/>
</dbReference>
<dbReference type="AlphaFoldDB" id="A0A1V9ZMZ4"/>
<feature type="coiled-coil region" evidence="5">
    <location>
        <begin position="365"/>
        <end position="399"/>
    </location>
</feature>
<dbReference type="InterPro" id="IPR011993">
    <property type="entry name" value="PH-like_dom_sf"/>
</dbReference>
<keyword evidence="5" id="KW-0175">Coiled coil</keyword>
<proteinExistence type="inferred from homology"/>
<reference evidence="8 9" key="1">
    <citation type="journal article" date="2014" name="Genome Biol. Evol.">
        <title>The secreted proteins of Achlya hypogyna and Thraustotheca clavata identify the ancestral oomycete secretome and reveal gene acquisitions by horizontal gene transfer.</title>
        <authorList>
            <person name="Misner I."/>
            <person name="Blouin N."/>
            <person name="Leonard G."/>
            <person name="Richards T.A."/>
            <person name="Lane C.E."/>
        </authorList>
    </citation>
    <scope>NUCLEOTIDE SEQUENCE [LARGE SCALE GENOMIC DNA]</scope>
    <source>
        <strain evidence="8 9">ATCC 34112</strain>
    </source>
</reference>
<dbReference type="STRING" id="74557.A0A1V9ZMZ4"/>
<sequence length="695" mass="79075">MAQQWRIGTYLRIRPSRKQTTKSYALSGKTPSTIVFPILPASLDTRSSLKQREIQEFKYSRVFDHDVDQECVFNHVCIDIINSALEGYNGTILAYGQTGSGKTFTITGGESYQERGIIPRTISALFEAFEARYDVNYRCYISYLEIYNESIYDLLDKAHLNQPIDQWTKIHLQLSDDDEDDVHFRNLGVYEANSEEDALNLLFLGNVNRVTSDTPMNMASSRSHSIFTILIESRRENSDLVLHSKLHIVDLAGSERVYKRDGSERMRNEGRCINLSLHHLEQVILALQQRKAKGSKPHVPYRNSMLTSVLRGSLGGNCKSVFIGTLNPESEYVDESISTCRFLLRCSEVALDIHVNQDLDSDSQIALLMKENNKLKLEKAALEENCAHQIELNAQLQAQLFADKSLQPLTEIERDVCEKLVDRYLTAELADTDTLKIIQHLGMAHAIECLRLMKNSLIFASNTAAEAQEMLQIQDERLRDLEIRLLEQKNDAEKLKHHVVQLSQHINELETQEIPASEDEGWSESDAESEKVHSAESSPHKPHASTSIISLAPKGESASDSIKRRMELLKQGGIFIKHGRQGKPHARFVWCSSDLQYLSYRPVGSQSPMIQIPTASLQALVCGQTTKVFQRKGDPLRSEFSFSILYDDSKRSLDLEVDEGESIERNRLKCNEWMEALQFLIKWKSAQRNQPPMKK</sequence>
<organism evidence="8 9">
    <name type="scientific">Thraustotheca clavata</name>
    <dbReference type="NCBI Taxonomy" id="74557"/>
    <lineage>
        <taxon>Eukaryota</taxon>
        <taxon>Sar</taxon>
        <taxon>Stramenopiles</taxon>
        <taxon>Oomycota</taxon>
        <taxon>Saprolegniomycetes</taxon>
        <taxon>Saprolegniales</taxon>
        <taxon>Achlyaceae</taxon>
        <taxon>Thraustotheca</taxon>
    </lineage>
</organism>
<dbReference type="GO" id="GO:0007018">
    <property type="term" value="P:microtubule-based movement"/>
    <property type="evidence" value="ECO:0007669"/>
    <property type="project" value="InterPro"/>
</dbReference>
<evidence type="ECO:0000313" key="9">
    <source>
        <dbReference type="Proteomes" id="UP000243217"/>
    </source>
</evidence>
<evidence type="ECO:0000256" key="4">
    <source>
        <dbReference type="RuleBase" id="RU000394"/>
    </source>
</evidence>
<dbReference type="Pfam" id="PF00225">
    <property type="entry name" value="Kinesin"/>
    <property type="match status" value="1"/>
</dbReference>
<evidence type="ECO:0000259" key="7">
    <source>
        <dbReference type="PROSITE" id="PS50067"/>
    </source>
</evidence>
<dbReference type="EMBL" id="JNBS01001819">
    <property type="protein sequence ID" value="OQR99311.1"/>
    <property type="molecule type" value="Genomic_DNA"/>
</dbReference>
<dbReference type="InterPro" id="IPR001752">
    <property type="entry name" value="Kinesin_motor_dom"/>
</dbReference>